<feature type="compositionally biased region" description="Basic residues" evidence="7">
    <location>
        <begin position="272"/>
        <end position="281"/>
    </location>
</feature>
<evidence type="ECO:0000313" key="9">
    <source>
        <dbReference type="EMBL" id="KAK9097650.1"/>
    </source>
</evidence>
<evidence type="ECO:0000256" key="4">
    <source>
        <dbReference type="ARBA" id="ARBA00022728"/>
    </source>
</evidence>
<evidence type="ECO:0000256" key="3">
    <source>
        <dbReference type="ARBA" id="ARBA00022664"/>
    </source>
</evidence>
<evidence type="ECO:0000256" key="7">
    <source>
        <dbReference type="SAM" id="MobiDB-lite"/>
    </source>
</evidence>
<feature type="compositionally biased region" description="Basic and acidic residues" evidence="7">
    <location>
        <begin position="161"/>
        <end position="176"/>
    </location>
</feature>
<dbReference type="PANTHER" id="PTHR36562">
    <property type="entry name" value="SERINE/ARGININE REPETITIVE MATRIX 2"/>
    <property type="match status" value="1"/>
</dbReference>
<feature type="compositionally biased region" description="Basic and acidic residues" evidence="7">
    <location>
        <begin position="321"/>
        <end position="330"/>
    </location>
</feature>
<feature type="compositionally biased region" description="Basic residues" evidence="7">
    <location>
        <begin position="354"/>
        <end position="365"/>
    </location>
</feature>
<evidence type="ECO:0000256" key="1">
    <source>
        <dbReference type="ARBA" id="ARBA00004123"/>
    </source>
</evidence>
<dbReference type="GO" id="GO:0006397">
    <property type="term" value="P:mRNA processing"/>
    <property type="evidence" value="ECO:0007669"/>
    <property type="project" value="UniProtKB-KW"/>
</dbReference>
<keyword evidence="4" id="KW-0747">Spliceosome</keyword>
<evidence type="ECO:0000313" key="10">
    <source>
        <dbReference type="Proteomes" id="UP001420932"/>
    </source>
</evidence>
<dbReference type="Pfam" id="PF08312">
    <property type="entry name" value="cwf21"/>
    <property type="match status" value="1"/>
</dbReference>
<keyword evidence="5" id="KW-0508">mRNA splicing</keyword>
<feature type="compositionally biased region" description="Basic and acidic residues" evidence="7">
    <location>
        <begin position="282"/>
        <end position="305"/>
    </location>
</feature>
<dbReference type="InterPro" id="IPR013170">
    <property type="entry name" value="mRNA_splic_Cwf21_dom"/>
</dbReference>
<dbReference type="EMBL" id="JBBNAF010000011">
    <property type="protein sequence ID" value="KAK9097650.1"/>
    <property type="molecule type" value="Genomic_DNA"/>
</dbReference>
<sequence>MYNGIGLQTPRGSGTNGYIQTNKFFVKPKSGATGRLETTKSSYQEDQGTAGVNNKPNKDILEHDRKRQIQLNLLILQDKLTEQGYTDDEILLKLDEARKALEATAAHANPAISHTKLSDTQTHQIAARKEKQLETFRAALGITKEAAAAAEEEEEEEVEEESSRAQDPENPHHDDLPPQNMMMSDDGTPKENQKDDNIISEKDVKNMENKDGGRRAEKELKHRDTKRRHQTGYSEAENAAQLVKGSTRNKLLQGMYSSTDESGSDSEDKTNRKISSRKHNNIRHDSDSDSSTDTERHRHSKETSRSRNTRRHHSDSDSDSDYERRRQEKKSSRKRNARRHNSDSDSDTDTGRHAHEKKSSRKRRHNSDSDSHADTERHRDKKKCSRKGSRRRYNSDSSSDSDTVKSLGKMNKRRHDESDSDTGKKSLKKHSLRRPDGSDSESDGFRNRDREKKRNDKIQIEEKHLRTSTRHDSEDETNADKGKGNFLNEKQRGIGSAYEKQSKESERYAQQNHKSSRSSSSQRHTIGHGHDFHKLKKDVEEGKNKIRHDSENELGIFKKDKAEEGRYGWGEARDAKEEYGRKPSMDNKDEQHQKRKHSGDEELGVRSRERGGKEERGSGSRSRRVRYEEEAYDSGRHARGENEHGSRRHYKDEESSGSRNRGRMGKIKMWTIRRVGMRVILDDLGQLHMITKMVAMRMVRGEGVELKPAKPINIHVAAHAMNKKQASFQCWCAMK</sequence>
<dbReference type="CDD" id="cd21373">
    <property type="entry name" value="cwf21_SRRM2-like"/>
    <property type="match status" value="1"/>
</dbReference>
<feature type="compositionally biased region" description="Basic and acidic residues" evidence="7">
    <location>
        <begin position="625"/>
        <end position="656"/>
    </location>
</feature>
<evidence type="ECO:0000259" key="8">
    <source>
        <dbReference type="SMART" id="SM01115"/>
    </source>
</evidence>
<dbReference type="InterPro" id="IPR051372">
    <property type="entry name" value="CWC21"/>
</dbReference>
<feature type="compositionally biased region" description="Basic and acidic residues" evidence="7">
    <location>
        <begin position="414"/>
        <end position="424"/>
    </location>
</feature>
<evidence type="ECO:0000256" key="6">
    <source>
        <dbReference type="ARBA" id="ARBA00023242"/>
    </source>
</evidence>
<feature type="compositionally biased region" description="Basic residues" evidence="7">
    <location>
        <begin position="379"/>
        <end position="392"/>
    </location>
</feature>
<name>A0AAP0HVJ5_9MAGN</name>
<feature type="compositionally biased region" description="Basic and acidic residues" evidence="7">
    <location>
        <begin position="366"/>
        <end position="378"/>
    </location>
</feature>
<feature type="compositionally biased region" description="Acidic residues" evidence="7">
    <location>
        <begin position="150"/>
        <end position="160"/>
    </location>
</feature>
<keyword evidence="3" id="KW-0507">mRNA processing</keyword>
<dbReference type="AlphaFoldDB" id="A0AAP0HVJ5"/>
<reference evidence="9 10" key="1">
    <citation type="submission" date="2024-01" db="EMBL/GenBank/DDBJ databases">
        <title>Genome assemblies of Stephania.</title>
        <authorList>
            <person name="Yang L."/>
        </authorList>
    </citation>
    <scope>NUCLEOTIDE SEQUENCE [LARGE SCALE GENOMIC DNA]</scope>
    <source>
        <strain evidence="9">YNDBR</strain>
        <tissue evidence="9">Leaf</tissue>
    </source>
</reference>
<accession>A0AAP0HVJ5</accession>
<evidence type="ECO:0000256" key="2">
    <source>
        <dbReference type="ARBA" id="ARBA00005954"/>
    </source>
</evidence>
<protein>
    <recommendedName>
        <fullName evidence="8">CWF21 domain-containing protein</fullName>
    </recommendedName>
</protein>
<feature type="compositionally biased region" description="Basic and acidic residues" evidence="7">
    <location>
        <begin position="187"/>
        <end position="222"/>
    </location>
</feature>
<evidence type="ECO:0000256" key="5">
    <source>
        <dbReference type="ARBA" id="ARBA00023187"/>
    </source>
</evidence>
<organism evidence="9 10">
    <name type="scientific">Stephania yunnanensis</name>
    <dbReference type="NCBI Taxonomy" id="152371"/>
    <lineage>
        <taxon>Eukaryota</taxon>
        <taxon>Viridiplantae</taxon>
        <taxon>Streptophyta</taxon>
        <taxon>Embryophyta</taxon>
        <taxon>Tracheophyta</taxon>
        <taxon>Spermatophyta</taxon>
        <taxon>Magnoliopsida</taxon>
        <taxon>Ranunculales</taxon>
        <taxon>Menispermaceae</taxon>
        <taxon>Menispermoideae</taxon>
        <taxon>Cissampelideae</taxon>
        <taxon>Stephania</taxon>
    </lineage>
</organism>
<feature type="region of interest" description="Disordered" evidence="7">
    <location>
        <begin position="30"/>
        <end position="56"/>
    </location>
</feature>
<dbReference type="Proteomes" id="UP001420932">
    <property type="component" value="Unassembled WGS sequence"/>
</dbReference>
<keyword evidence="10" id="KW-1185">Reference proteome</keyword>
<feature type="domain" description="CWF21" evidence="8">
    <location>
        <begin position="61"/>
        <end position="106"/>
    </location>
</feature>
<comment type="subcellular location">
    <subcellularLocation>
        <location evidence="1">Nucleus</location>
    </subcellularLocation>
</comment>
<feature type="region of interest" description="Disordered" evidence="7">
    <location>
        <begin position="146"/>
        <end position="662"/>
    </location>
</feature>
<feature type="compositionally biased region" description="Basic and acidic residues" evidence="7">
    <location>
        <begin position="528"/>
        <end position="618"/>
    </location>
</feature>
<comment type="similarity">
    <text evidence="2">Belongs to the CWC21 family.</text>
</comment>
<dbReference type="SMART" id="SM01115">
    <property type="entry name" value="cwf21"/>
    <property type="match status" value="1"/>
</dbReference>
<comment type="caution">
    <text evidence="9">The sequence shown here is derived from an EMBL/GenBank/DDBJ whole genome shotgun (WGS) entry which is preliminary data.</text>
</comment>
<dbReference type="PANTHER" id="PTHR36562:SF5">
    <property type="entry name" value="SERINE_ARGININE REPETITIVE MATRIX 2"/>
    <property type="match status" value="1"/>
</dbReference>
<feature type="compositionally biased region" description="Basic and acidic residues" evidence="7">
    <location>
        <begin position="433"/>
        <end position="483"/>
    </location>
</feature>
<keyword evidence="6" id="KW-0539">Nucleus</keyword>
<dbReference type="GO" id="GO:0008380">
    <property type="term" value="P:RNA splicing"/>
    <property type="evidence" value="ECO:0007669"/>
    <property type="project" value="UniProtKB-KW"/>
</dbReference>
<proteinExistence type="inferred from homology"/>
<feature type="compositionally biased region" description="Polar residues" evidence="7">
    <location>
        <begin position="39"/>
        <end position="55"/>
    </location>
</feature>
<dbReference type="GO" id="GO:0005681">
    <property type="term" value="C:spliceosomal complex"/>
    <property type="evidence" value="ECO:0007669"/>
    <property type="project" value="UniProtKB-KW"/>
</dbReference>
<gene>
    <name evidence="9" type="ORF">Syun_024695</name>
</gene>